<feature type="transmembrane region" description="Helical" evidence="1">
    <location>
        <begin position="7"/>
        <end position="31"/>
    </location>
</feature>
<organism evidence="2 3">
    <name type="scientific">Vibrio parahaemolyticus</name>
    <dbReference type="NCBI Taxonomy" id="670"/>
    <lineage>
        <taxon>Bacteria</taxon>
        <taxon>Pseudomonadati</taxon>
        <taxon>Pseudomonadota</taxon>
        <taxon>Gammaproteobacteria</taxon>
        <taxon>Vibrionales</taxon>
        <taxon>Vibrionaceae</taxon>
        <taxon>Vibrio</taxon>
    </lineage>
</organism>
<reference evidence="2 3" key="1">
    <citation type="submission" date="2020-04" db="EMBL/GenBank/DDBJ databases">
        <title>Whole-genome sequencing of Vibrio spp. from China reveals different genetic environments of blaCTX-M-14 among diverse lineages.</title>
        <authorList>
            <person name="Zheng Z."/>
            <person name="Ye L."/>
            <person name="Chen S."/>
        </authorList>
    </citation>
    <scope>NUCLEOTIDE SEQUENCE [LARGE SCALE GENOMIC DNA]</scope>
    <source>
        <strain evidence="2 3">Vb0551</strain>
    </source>
</reference>
<dbReference type="EMBL" id="JABCLB010000331">
    <property type="protein sequence ID" value="NMU81775.1"/>
    <property type="molecule type" value="Genomic_DNA"/>
</dbReference>
<evidence type="ECO:0000313" key="3">
    <source>
        <dbReference type="Proteomes" id="UP000518904"/>
    </source>
</evidence>
<dbReference type="PROSITE" id="PS00409">
    <property type="entry name" value="PROKAR_NTER_METHYL"/>
    <property type="match status" value="1"/>
</dbReference>
<accession>A0A7Y0XAH9</accession>
<gene>
    <name evidence="2" type="ORF">HKB16_02655</name>
</gene>
<dbReference type="AlphaFoldDB" id="A0A7Y0XAH9"/>
<dbReference type="Pfam" id="PF07963">
    <property type="entry name" value="N_methyl"/>
    <property type="match status" value="1"/>
</dbReference>
<keyword evidence="1" id="KW-0472">Membrane</keyword>
<dbReference type="InterPro" id="IPR012902">
    <property type="entry name" value="N_methyl_site"/>
</dbReference>
<protein>
    <submittedName>
        <fullName evidence="2">Prepilin-type N-terminal cleavage/methylation domain-containing protein</fullName>
    </submittedName>
</protein>
<proteinExistence type="predicted"/>
<sequence length="262" mass="28802">MRVESKGFTLIEMVVTIVIGSIIVLGIAGYVQVGVKGFVDASSRQRIQTQAQFVLEKLSREIRHAVPNSFRITSSGGSECLEFVPTYNSGYYFEKPGTSNLLFVTGEQVPGGTIKSAENLRLVINPTRYEDLFNPPTGTVSWNSFSIDSDLPIQTNDGEGNAKYYSFALPLPLASQSIAARIYLYKPDSVIRYCIVQPVLPSDSGLLTRNGVTVENIESSQSAFNYTNTGLQLGGIVYLKFAFKQNDEVSVYQQDVQVLNVP</sequence>
<keyword evidence="1" id="KW-1133">Transmembrane helix</keyword>
<dbReference type="RefSeq" id="WP_140289726.1">
    <property type="nucleotide sequence ID" value="NZ_CP041202.1"/>
</dbReference>
<comment type="caution">
    <text evidence="2">The sequence shown here is derived from an EMBL/GenBank/DDBJ whole genome shotgun (WGS) entry which is preliminary data.</text>
</comment>
<evidence type="ECO:0000256" key="1">
    <source>
        <dbReference type="SAM" id="Phobius"/>
    </source>
</evidence>
<dbReference type="NCBIfam" id="TIGR02532">
    <property type="entry name" value="IV_pilin_GFxxxE"/>
    <property type="match status" value="1"/>
</dbReference>
<evidence type="ECO:0000313" key="2">
    <source>
        <dbReference type="EMBL" id="NMU81775.1"/>
    </source>
</evidence>
<dbReference type="Proteomes" id="UP000518904">
    <property type="component" value="Unassembled WGS sequence"/>
</dbReference>
<keyword evidence="1" id="KW-0812">Transmembrane</keyword>
<name>A0A7Y0XAH9_VIBPH</name>